<proteinExistence type="predicted"/>
<dbReference type="Proteomes" id="UP001235939">
    <property type="component" value="Chromosome 07"/>
</dbReference>
<evidence type="ECO:0000313" key="2">
    <source>
        <dbReference type="Proteomes" id="UP001235939"/>
    </source>
</evidence>
<keyword evidence="2" id="KW-1185">Reference proteome</keyword>
<gene>
    <name evidence="1" type="ORF">LAZ67_7001562</name>
</gene>
<name>A0ABY6KR02_9ARAC</name>
<evidence type="ECO:0000313" key="1">
    <source>
        <dbReference type="EMBL" id="UYV70040.1"/>
    </source>
</evidence>
<reference evidence="1 2" key="1">
    <citation type="submission" date="2022-01" db="EMBL/GenBank/DDBJ databases">
        <title>A chromosomal length assembly of Cordylochernes scorpioides.</title>
        <authorList>
            <person name="Zeh D."/>
            <person name="Zeh J."/>
        </authorList>
    </citation>
    <scope>NUCLEOTIDE SEQUENCE [LARGE SCALE GENOMIC DNA]</scope>
    <source>
        <strain evidence="1">IN4F17</strain>
        <tissue evidence="1">Whole Body</tissue>
    </source>
</reference>
<organism evidence="1 2">
    <name type="scientific">Cordylochernes scorpioides</name>
    <dbReference type="NCBI Taxonomy" id="51811"/>
    <lineage>
        <taxon>Eukaryota</taxon>
        <taxon>Metazoa</taxon>
        <taxon>Ecdysozoa</taxon>
        <taxon>Arthropoda</taxon>
        <taxon>Chelicerata</taxon>
        <taxon>Arachnida</taxon>
        <taxon>Pseudoscorpiones</taxon>
        <taxon>Cheliferoidea</taxon>
        <taxon>Chernetidae</taxon>
        <taxon>Cordylochernes</taxon>
    </lineage>
</organism>
<sequence length="119" mass="14155">MLDRRMTVRQIEETLGFSKTVKWIMREHVGLKKLSVCRGVIFPFPKPFLSLPPSGFDEFRWGFTTGREISWIVYPYDMVLIFTLRKRCDLLDLSVGGLDQIFRRFCFCCIHDFEHIQFP</sequence>
<dbReference type="EMBL" id="CP092869">
    <property type="protein sequence ID" value="UYV70040.1"/>
    <property type="molecule type" value="Genomic_DNA"/>
</dbReference>
<accession>A0ABY6KR02</accession>
<protein>
    <submittedName>
        <fullName evidence="1">Uncharacterized protein</fullName>
    </submittedName>
</protein>